<dbReference type="NCBIfam" id="TIGR00228">
    <property type="entry name" value="ruvC"/>
    <property type="match status" value="1"/>
</dbReference>
<evidence type="ECO:0000256" key="2">
    <source>
        <dbReference type="ARBA" id="ARBA00022490"/>
    </source>
</evidence>
<keyword evidence="6 13" id="KW-0227">DNA damage</keyword>
<dbReference type="GO" id="GO:0006281">
    <property type="term" value="P:DNA repair"/>
    <property type="evidence" value="ECO:0007669"/>
    <property type="project" value="UniProtKB-UniRule"/>
</dbReference>
<dbReference type="GO" id="GO:0005737">
    <property type="term" value="C:cytoplasm"/>
    <property type="evidence" value="ECO:0007669"/>
    <property type="project" value="UniProtKB-SubCell"/>
</dbReference>
<dbReference type="Pfam" id="PF02075">
    <property type="entry name" value="RuvC"/>
    <property type="match status" value="1"/>
</dbReference>
<feature type="binding site" evidence="13">
    <location>
        <position position="7"/>
    </location>
    <ligand>
        <name>Mg(2+)</name>
        <dbReference type="ChEBI" id="CHEBI:18420"/>
        <label>1</label>
    </ligand>
</feature>
<sequence length="158" mass="17631">MLILGIDPGLRASGVAVIDHNYEIKFTETLYTETGSLSERLHILYEGISKILDDWNPDVVVIESTIYYRNVKTALTLGAVRGAFLLAVAQKGVEVAEISPTKVKLSLTGQGRAKKKQVAYMVKNLVKLDRELTEHEFDAVGVCIAYLRNLKNAIRLRR</sequence>
<accession>A0A7V3NUL7</accession>
<dbReference type="GO" id="GO:0048476">
    <property type="term" value="C:Holliday junction resolvase complex"/>
    <property type="evidence" value="ECO:0007669"/>
    <property type="project" value="UniProtKB-UniRule"/>
</dbReference>
<dbReference type="GO" id="GO:0000287">
    <property type="term" value="F:magnesium ion binding"/>
    <property type="evidence" value="ECO:0007669"/>
    <property type="project" value="UniProtKB-UniRule"/>
</dbReference>
<comment type="caution">
    <text evidence="15">The sequence shown here is derived from an EMBL/GenBank/DDBJ whole genome shotgun (WGS) entry which is preliminary data.</text>
</comment>
<dbReference type="FunFam" id="3.30.420.10:FF:000002">
    <property type="entry name" value="Crossover junction endodeoxyribonuclease RuvC"/>
    <property type="match status" value="1"/>
</dbReference>
<keyword evidence="5 13" id="KW-0255">Endonuclease</keyword>
<evidence type="ECO:0000256" key="7">
    <source>
        <dbReference type="ARBA" id="ARBA00022801"/>
    </source>
</evidence>
<evidence type="ECO:0000256" key="14">
    <source>
        <dbReference type="NCBIfam" id="TIGR00228"/>
    </source>
</evidence>
<evidence type="ECO:0000256" key="4">
    <source>
        <dbReference type="ARBA" id="ARBA00022723"/>
    </source>
</evidence>
<name>A0A7V3NUL7_UNCW3</name>
<evidence type="ECO:0000256" key="12">
    <source>
        <dbReference type="ARBA" id="ARBA00029354"/>
    </source>
</evidence>
<comment type="cofactor">
    <cofactor evidence="13">
        <name>Mg(2+)</name>
        <dbReference type="ChEBI" id="CHEBI:18420"/>
    </cofactor>
    <text evidence="13">Binds 2 Mg(2+) ion per subunit.</text>
</comment>
<evidence type="ECO:0000256" key="5">
    <source>
        <dbReference type="ARBA" id="ARBA00022759"/>
    </source>
</evidence>
<dbReference type="SUPFAM" id="SSF53098">
    <property type="entry name" value="Ribonuclease H-like"/>
    <property type="match status" value="1"/>
</dbReference>
<evidence type="ECO:0000256" key="8">
    <source>
        <dbReference type="ARBA" id="ARBA00022842"/>
    </source>
</evidence>
<dbReference type="HAMAP" id="MF_00034">
    <property type="entry name" value="RuvC"/>
    <property type="match status" value="1"/>
</dbReference>
<comment type="function">
    <text evidence="13">The RuvA-RuvB-RuvC complex processes Holliday junction (HJ) DNA during genetic recombination and DNA repair. Endonuclease that resolves HJ intermediates. Cleaves cruciform DNA by making single-stranded nicks across the HJ at symmetrical positions within the homologous arms, yielding a 5'-phosphate and a 3'-hydroxyl group; requires a central core of homology in the junction. The consensus cleavage sequence is 5'-(A/T)TT(C/G)-3'. Cleavage occurs on the 3'-side of the TT dinucleotide at the point of strand exchange. HJ branch migration catalyzed by RuvA-RuvB allows RuvC to scan DNA until it finds its consensus sequence, where it cleaves and resolves the cruciform DNA.</text>
</comment>
<feature type="active site" evidence="13">
    <location>
        <position position="135"/>
    </location>
</feature>
<evidence type="ECO:0000256" key="6">
    <source>
        <dbReference type="ARBA" id="ARBA00022763"/>
    </source>
</evidence>
<keyword evidence="3 13" id="KW-0540">Nuclease</keyword>
<feature type="active site" evidence="13">
    <location>
        <position position="63"/>
    </location>
</feature>
<dbReference type="Gene3D" id="3.30.420.10">
    <property type="entry name" value="Ribonuclease H-like superfamily/Ribonuclease H"/>
    <property type="match status" value="1"/>
</dbReference>
<keyword evidence="2 13" id="KW-0963">Cytoplasm</keyword>
<dbReference type="PANTHER" id="PTHR30194">
    <property type="entry name" value="CROSSOVER JUNCTION ENDODEOXYRIBONUCLEASE RUVC"/>
    <property type="match status" value="1"/>
</dbReference>
<comment type="subcellular location">
    <subcellularLocation>
        <location evidence="13">Cytoplasm</location>
    </subcellularLocation>
</comment>
<evidence type="ECO:0000256" key="11">
    <source>
        <dbReference type="ARBA" id="ARBA00023204"/>
    </source>
</evidence>
<keyword evidence="7 13" id="KW-0378">Hydrolase</keyword>
<comment type="catalytic activity">
    <reaction evidence="12 13">
        <text>Endonucleolytic cleavage at a junction such as a reciprocal single-stranded crossover between two homologous DNA duplexes (Holliday junction).</text>
        <dbReference type="EC" id="3.1.21.10"/>
    </reaction>
</comment>
<evidence type="ECO:0000256" key="3">
    <source>
        <dbReference type="ARBA" id="ARBA00022722"/>
    </source>
</evidence>
<proteinExistence type="inferred from homology"/>
<dbReference type="EMBL" id="DTGD01000204">
    <property type="protein sequence ID" value="HGB36327.1"/>
    <property type="molecule type" value="Genomic_DNA"/>
</dbReference>
<evidence type="ECO:0000256" key="9">
    <source>
        <dbReference type="ARBA" id="ARBA00023125"/>
    </source>
</evidence>
<evidence type="ECO:0000256" key="10">
    <source>
        <dbReference type="ARBA" id="ARBA00023172"/>
    </source>
</evidence>
<feature type="binding site" evidence="13">
    <location>
        <position position="135"/>
    </location>
    <ligand>
        <name>Mg(2+)</name>
        <dbReference type="ChEBI" id="CHEBI:18420"/>
        <label>1</label>
    </ligand>
</feature>
<feature type="active site" evidence="13">
    <location>
        <position position="7"/>
    </location>
</feature>
<protein>
    <recommendedName>
        <fullName evidence="13 14">Crossover junction endodeoxyribonuclease RuvC</fullName>
        <ecNumber evidence="13 14">3.1.21.10</ecNumber>
    </recommendedName>
    <alternativeName>
        <fullName evidence="13">Holliday junction nuclease RuvC</fullName>
    </alternativeName>
    <alternativeName>
        <fullName evidence="13">Holliday junction resolvase RuvC</fullName>
    </alternativeName>
</protein>
<gene>
    <name evidence="13 15" type="primary">ruvC</name>
    <name evidence="15" type="ORF">ENV38_05435</name>
</gene>
<organism evidence="15">
    <name type="scientific">candidate division WOR-3 bacterium</name>
    <dbReference type="NCBI Taxonomy" id="2052148"/>
    <lineage>
        <taxon>Bacteria</taxon>
        <taxon>Bacteria division WOR-3</taxon>
    </lineage>
</organism>
<dbReference type="GO" id="GO:0003677">
    <property type="term" value="F:DNA binding"/>
    <property type="evidence" value="ECO:0007669"/>
    <property type="project" value="UniProtKB-KW"/>
</dbReference>
<dbReference type="PRINTS" id="PR00696">
    <property type="entry name" value="RSOLVASERUVC"/>
</dbReference>
<evidence type="ECO:0000256" key="13">
    <source>
        <dbReference type="HAMAP-Rule" id="MF_00034"/>
    </source>
</evidence>
<reference evidence="15" key="1">
    <citation type="journal article" date="2020" name="mSystems">
        <title>Genome- and Community-Level Interaction Insights into Carbon Utilization and Element Cycling Functions of Hydrothermarchaeota in Hydrothermal Sediment.</title>
        <authorList>
            <person name="Zhou Z."/>
            <person name="Liu Y."/>
            <person name="Xu W."/>
            <person name="Pan J."/>
            <person name="Luo Z.H."/>
            <person name="Li M."/>
        </authorList>
    </citation>
    <scope>NUCLEOTIDE SEQUENCE [LARGE SCALE GENOMIC DNA]</scope>
    <source>
        <strain evidence="15">SpSt-754</strain>
    </source>
</reference>
<keyword evidence="8 13" id="KW-0460">Magnesium</keyword>
<dbReference type="GO" id="GO:0008821">
    <property type="term" value="F:crossover junction DNA endonuclease activity"/>
    <property type="evidence" value="ECO:0007669"/>
    <property type="project" value="UniProtKB-UniRule"/>
</dbReference>
<comment type="similarity">
    <text evidence="1 13">Belongs to the RuvC family.</text>
</comment>
<comment type="subunit">
    <text evidence="13">Homodimer which binds Holliday junction (HJ) DNA. The HJ becomes 2-fold symmetrical on binding to RuvC with unstacked arms; it has a different conformation from HJ DNA in complex with RuvA. In the full resolvosome a probable DNA-RuvA(4)-RuvB(12)-RuvC(2) complex forms which resolves the HJ.</text>
</comment>
<dbReference type="CDD" id="cd16962">
    <property type="entry name" value="RuvC"/>
    <property type="match status" value="1"/>
</dbReference>
<dbReference type="PANTHER" id="PTHR30194:SF3">
    <property type="entry name" value="CROSSOVER JUNCTION ENDODEOXYRIBONUCLEASE RUVC"/>
    <property type="match status" value="1"/>
</dbReference>
<dbReference type="InterPro" id="IPR036397">
    <property type="entry name" value="RNaseH_sf"/>
</dbReference>
<evidence type="ECO:0000256" key="1">
    <source>
        <dbReference type="ARBA" id="ARBA00009518"/>
    </source>
</evidence>
<dbReference type="InterPro" id="IPR012337">
    <property type="entry name" value="RNaseH-like_sf"/>
</dbReference>
<evidence type="ECO:0000313" key="15">
    <source>
        <dbReference type="EMBL" id="HGB36327.1"/>
    </source>
</evidence>
<keyword evidence="4 13" id="KW-0479">Metal-binding</keyword>
<dbReference type="GO" id="GO:0006310">
    <property type="term" value="P:DNA recombination"/>
    <property type="evidence" value="ECO:0007669"/>
    <property type="project" value="UniProtKB-UniRule"/>
</dbReference>
<feature type="binding site" evidence="13">
    <location>
        <position position="63"/>
    </location>
    <ligand>
        <name>Mg(2+)</name>
        <dbReference type="ChEBI" id="CHEBI:18420"/>
        <label>2</label>
    </ligand>
</feature>
<keyword evidence="9 13" id="KW-0238">DNA-binding</keyword>
<dbReference type="EC" id="3.1.21.10" evidence="13 14"/>
<keyword evidence="10 13" id="KW-0233">DNA recombination</keyword>
<dbReference type="InterPro" id="IPR002176">
    <property type="entry name" value="X-over_junc_endoDNase_RuvC"/>
</dbReference>
<keyword evidence="11 13" id="KW-0234">DNA repair</keyword>
<dbReference type="AlphaFoldDB" id="A0A7V3NUL7"/>